<sequence>MTAEEALSVLAKHRDNAIVVTTMGAVGIWPRLSDSPLDFAYMPSAMGQGPALGLGLALAQPQHRVIVICGDGSLLMNLGCLVTIANYPAELYLVVMDNGMYEVTGGQPIVGARRIDFARIAQGAGIRRVYHFADVSPWQEQARQCLEPPGPVFIWLEIEGRLGQRTPQPPRPMPEQIHRLRQALGT</sequence>
<accession>H5SFQ2</accession>
<keyword evidence="3" id="KW-0456">Lyase</keyword>
<dbReference type="PANTHER" id="PTHR42818:SF1">
    <property type="entry name" value="SULFOPYRUVATE DECARBOXYLASE"/>
    <property type="match status" value="1"/>
</dbReference>
<dbReference type="GO" id="GO:0000287">
    <property type="term" value="F:magnesium ion binding"/>
    <property type="evidence" value="ECO:0007669"/>
    <property type="project" value="InterPro"/>
</dbReference>
<evidence type="ECO:0000259" key="4">
    <source>
        <dbReference type="Pfam" id="PF02775"/>
    </source>
</evidence>
<dbReference type="Gene3D" id="3.40.50.970">
    <property type="match status" value="1"/>
</dbReference>
<dbReference type="InterPro" id="IPR000399">
    <property type="entry name" value="TPP-bd_CS"/>
</dbReference>
<proteinExistence type="predicted"/>
<gene>
    <name evidence="5" type="ORF">HGMM_F22C11C03</name>
</gene>
<dbReference type="EMBL" id="AP011706">
    <property type="protein sequence ID" value="BAL54988.1"/>
    <property type="molecule type" value="Genomic_DNA"/>
</dbReference>
<evidence type="ECO:0000256" key="3">
    <source>
        <dbReference type="ARBA" id="ARBA00023239"/>
    </source>
</evidence>
<dbReference type="InterPro" id="IPR029061">
    <property type="entry name" value="THDP-binding"/>
</dbReference>
<evidence type="ECO:0000256" key="1">
    <source>
        <dbReference type="ARBA" id="ARBA00022793"/>
    </source>
</evidence>
<feature type="domain" description="Thiamine pyrophosphate enzyme TPP-binding" evidence="4">
    <location>
        <begin position="42"/>
        <end position="154"/>
    </location>
</feature>
<dbReference type="GO" id="GO:0030976">
    <property type="term" value="F:thiamine pyrophosphate binding"/>
    <property type="evidence" value="ECO:0007669"/>
    <property type="project" value="InterPro"/>
</dbReference>
<name>H5SFQ2_9BACT</name>
<evidence type="ECO:0000256" key="2">
    <source>
        <dbReference type="ARBA" id="ARBA00023052"/>
    </source>
</evidence>
<dbReference type="Pfam" id="PF02775">
    <property type="entry name" value="TPP_enzyme_C"/>
    <property type="match status" value="1"/>
</dbReference>
<evidence type="ECO:0000313" key="5">
    <source>
        <dbReference type="EMBL" id="BAL54988.1"/>
    </source>
</evidence>
<dbReference type="InterPro" id="IPR011766">
    <property type="entry name" value="TPP_enzyme_TPP-bd"/>
</dbReference>
<dbReference type="GO" id="GO:0016831">
    <property type="term" value="F:carboxy-lyase activity"/>
    <property type="evidence" value="ECO:0007669"/>
    <property type="project" value="UniProtKB-KW"/>
</dbReference>
<dbReference type="PANTHER" id="PTHR42818">
    <property type="entry name" value="SULFOPYRUVATE DECARBOXYLASE SUBUNIT ALPHA"/>
    <property type="match status" value="1"/>
</dbReference>
<organism evidence="5">
    <name type="scientific">uncultured Planctomycetota bacterium</name>
    <dbReference type="NCBI Taxonomy" id="120965"/>
    <lineage>
        <taxon>Bacteria</taxon>
        <taxon>Pseudomonadati</taxon>
        <taxon>Planctomycetota</taxon>
        <taxon>environmental samples</taxon>
    </lineage>
</organism>
<dbReference type="GO" id="GO:0044281">
    <property type="term" value="P:small molecule metabolic process"/>
    <property type="evidence" value="ECO:0007669"/>
    <property type="project" value="UniProtKB-ARBA"/>
</dbReference>
<reference evidence="5" key="2">
    <citation type="journal article" date="2012" name="PLoS ONE">
        <title>A Deeply Branching Thermophilic Bacterium with an Ancient Acetyl-CoA Pathway Dominates a Subsurface Ecosystem.</title>
        <authorList>
            <person name="Takami H."/>
            <person name="Noguchi H."/>
            <person name="Takaki Y."/>
            <person name="Uchiyama I."/>
            <person name="Toyoda A."/>
            <person name="Nishi S."/>
            <person name="Chee G.-J."/>
            <person name="Arai W."/>
            <person name="Nunoura T."/>
            <person name="Itoh T."/>
            <person name="Hattori M."/>
            <person name="Takai K."/>
        </authorList>
    </citation>
    <scope>NUCLEOTIDE SEQUENCE</scope>
</reference>
<dbReference type="SUPFAM" id="SSF52518">
    <property type="entry name" value="Thiamin diphosphate-binding fold (THDP-binding)"/>
    <property type="match status" value="1"/>
</dbReference>
<dbReference type="AlphaFoldDB" id="H5SFQ2"/>
<keyword evidence="1" id="KW-0210">Decarboxylase</keyword>
<reference evidence="5" key="1">
    <citation type="journal article" date="2005" name="Environ. Microbiol.">
        <title>Genetic and functional properties of uncultivated thermophilic crenarchaeotes from a subsurface gold mine as revealed by analysis of genome fragments.</title>
        <authorList>
            <person name="Nunoura T."/>
            <person name="Hirayama H."/>
            <person name="Takami H."/>
            <person name="Oida H."/>
            <person name="Nishi S."/>
            <person name="Shimamura S."/>
            <person name="Suzuki Y."/>
            <person name="Inagaki F."/>
            <person name="Takai K."/>
            <person name="Nealson K.H."/>
            <person name="Horikoshi K."/>
        </authorList>
    </citation>
    <scope>NUCLEOTIDE SEQUENCE</scope>
</reference>
<protein>
    <submittedName>
        <fullName evidence="5">Hypothetical conserved protein</fullName>
    </submittedName>
</protein>
<dbReference type="InterPro" id="IPR051818">
    <property type="entry name" value="TPP_dependent_decarboxylase"/>
</dbReference>
<dbReference type="PROSITE" id="PS00187">
    <property type="entry name" value="TPP_ENZYMES"/>
    <property type="match status" value="1"/>
</dbReference>
<keyword evidence="2" id="KW-0786">Thiamine pyrophosphate</keyword>